<evidence type="ECO:0000313" key="5">
    <source>
        <dbReference type="Proteomes" id="UP000640786"/>
    </source>
</evidence>
<dbReference type="InterPro" id="IPR015797">
    <property type="entry name" value="NUDIX_hydrolase-like_dom_sf"/>
</dbReference>
<dbReference type="RefSeq" id="WP_191696346.1">
    <property type="nucleotide sequence ID" value="NZ_JACSQO010000001.1"/>
</dbReference>
<comment type="similarity">
    <text evidence="1">Belongs to the Nudix hydrolase family.</text>
</comment>
<dbReference type="PROSITE" id="PS51462">
    <property type="entry name" value="NUDIX"/>
    <property type="match status" value="1"/>
</dbReference>
<protein>
    <submittedName>
        <fullName evidence="4">NUDIX hydrolase N-terminal domain-containing protein</fullName>
    </submittedName>
</protein>
<comment type="caution">
    <text evidence="4">The sequence shown here is derived from an EMBL/GenBank/DDBJ whole genome shotgun (WGS) entry which is preliminary data.</text>
</comment>
<evidence type="ECO:0000313" key="4">
    <source>
        <dbReference type="EMBL" id="MBD7942586.1"/>
    </source>
</evidence>
<sequence>MENRLSLLDQIRSIAQHGLHYANDPYDRDRYEMLLTLASKEYSEIVEIKESIIKDKFLKELGHVTPKVGVNGVIFSEDRKILLECRADDGTWGIIGGWCEAGESPQESLKREFLEETGLTVKVNELIDIFTRKPGDLGQPHTSYHPLFACEIMEGKMQKSFESLELKFFHLNEVKNWHGDHYEMAKRAYESSIINGEII</sequence>
<accession>A0ABR8R473</accession>
<reference evidence="4 5" key="1">
    <citation type="submission" date="2020-08" db="EMBL/GenBank/DDBJ databases">
        <title>A Genomic Blueprint of the Chicken Gut Microbiome.</title>
        <authorList>
            <person name="Gilroy R."/>
            <person name="Ravi A."/>
            <person name="Getino M."/>
            <person name="Pursley I."/>
            <person name="Horton D.L."/>
            <person name="Alikhan N.-F."/>
            <person name="Baker D."/>
            <person name="Gharbi K."/>
            <person name="Hall N."/>
            <person name="Watson M."/>
            <person name="Adriaenssens E.M."/>
            <person name="Foster-Nyarko E."/>
            <person name="Jarju S."/>
            <person name="Secka A."/>
            <person name="Antonio M."/>
            <person name="Oren A."/>
            <person name="Chaudhuri R."/>
            <person name="La Ragione R.M."/>
            <person name="Hildebrand F."/>
            <person name="Pallen M.J."/>
        </authorList>
    </citation>
    <scope>NUCLEOTIDE SEQUENCE [LARGE SCALE GENOMIC DNA]</scope>
    <source>
        <strain evidence="4 5">Sa2BUA9</strain>
    </source>
</reference>
<dbReference type="GO" id="GO:0016787">
    <property type="term" value="F:hydrolase activity"/>
    <property type="evidence" value="ECO:0007669"/>
    <property type="project" value="UniProtKB-KW"/>
</dbReference>
<name>A0ABR8R473_9BACI</name>
<dbReference type="Proteomes" id="UP000640786">
    <property type="component" value="Unassembled WGS sequence"/>
</dbReference>
<dbReference type="PANTHER" id="PTHR43736">
    <property type="entry name" value="ADP-RIBOSE PYROPHOSPHATASE"/>
    <property type="match status" value="1"/>
</dbReference>
<dbReference type="Gene3D" id="6.10.250.1120">
    <property type="match status" value="1"/>
</dbReference>
<organism evidence="4 5">
    <name type="scientific">Psychrobacillus faecigallinarum</name>
    <dbReference type="NCBI Taxonomy" id="2762235"/>
    <lineage>
        <taxon>Bacteria</taxon>
        <taxon>Bacillati</taxon>
        <taxon>Bacillota</taxon>
        <taxon>Bacilli</taxon>
        <taxon>Bacillales</taxon>
        <taxon>Bacillaceae</taxon>
        <taxon>Psychrobacillus</taxon>
    </lineage>
</organism>
<gene>
    <name evidence="4" type="ORF">H9650_00545</name>
</gene>
<dbReference type="PRINTS" id="PR00502">
    <property type="entry name" value="NUDIXFAMILY"/>
</dbReference>
<dbReference type="EMBL" id="JACSQO010000001">
    <property type="protein sequence ID" value="MBD7942586.1"/>
    <property type="molecule type" value="Genomic_DNA"/>
</dbReference>
<evidence type="ECO:0000259" key="3">
    <source>
        <dbReference type="PROSITE" id="PS51462"/>
    </source>
</evidence>
<dbReference type="Pfam" id="PF00293">
    <property type="entry name" value="NUDIX"/>
    <property type="match status" value="1"/>
</dbReference>
<keyword evidence="5" id="KW-1185">Reference proteome</keyword>
<evidence type="ECO:0000256" key="2">
    <source>
        <dbReference type="ARBA" id="ARBA00022801"/>
    </source>
</evidence>
<keyword evidence="2 4" id="KW-0378">Hydrolase</keyword>
<dbReference type="InterPro" id="IPR000086">
    <property type="entry name" value="NUDIX_hydrolase_dom"/>
</dbReference>
<dbReference type="Pfam" id="PF12535">
    <property type="entry name" value="Nudix_N"/>
    <property type="match status" value="1"/>
</dbReference>
<evidence type="ECO:0000256" key="1">
    <source>
        <dbReference type="ARBA" id="ARBA00005582"/>
    </source>
</evidence>
<dbReference type="SUPFAM" id="SSF55811">
    <property type="entry name" value="Nudix"/>
    <property type="match status" value="1"/>
</dbReference>
<dbReference type="InterPro" id="IPR020476">
    <property type="entry name" value="Nudix_hydrolase"/>
</dbReference>
<feature type="domain" description="Nudix hydrolase" evidence="3">
    <location>
        <begin position="65"/>
        <end position="195"/>
    </location>
</feature>
<dbReference type="Gene3D" id="3.90.79.10">
    <property type="entry name" value="Nucleoside Triphosphate Pyrophosphohydrolase"/>
    <property type="match status" value="1"/>
</dbReference>
<dbReference type="PANTHER" id="PTHR43736:SF1">
    <property type="entry name" value="DIHYDRONEOPTERIN TRIPHOSPHATE DIPHOSPHATASE"/>
    <property type="match status" value="1"/>
</dbReference>
<dbReference type="InterPro" id="IPR059176">
    <property type="entry name" value="UDP-X_N"/>
</dbReference>
<proteinExistence type="inferred from homology"/>